<reference evidence="2 3" key="1">
    <citation type="submission" date="2020-04" db="EMBL/GenBank/DDBJ databases">
        <title>Sphingobium sp. AR-3-1 isolated from Arctic soil.</title>
        <authorList>
            <person name="Dahal R.H."/>
            <person name="Chaudhary D.K."/>
        </authorList>
    </citation>
    <scope>NUCLEOTIDE SEQUENCE [LARGE SCALE GENOMIC DNA]</scope>
    <source>
        <strain evidence="2 3">AR-3-1</strain>
    </source>
</reference>
<dbReference type="RefSeq" id="WP_169574148.1">
    <property type="nucleotide sequence ID" value="NZ_JABBFV010000012.1"/>
</dbReference>
<organism evidence="2 3">
    <name type="scientific">Sphingobium psychrophilum</name>
    <dbReference type="NCBI Taxonomy" id="2728834"/>
    <lineage>
        <taxon>Bacteria</taxon>
        <taxon>Pseudomonadati</taxon>
        <taxon>Pseudomonadota</taxon>
        <taxon>Alphaproteobacteria</taxon>
        <taxon>Sphingomonadales</taxon>
        <taxon>Sphingomonadaceae</taxon>
        <taxon>Sphingobium</taxon>
    </lineage>
</organism>
<evidence type="ECO:0000313" key="2">
    <source>
        <dbReference type="EMBL" id="NML11711.1"/>
    </source>
</evidence>
<accession>A0A7X9ZUK8</accession>
<name>A0A7X9ZUK8_9SPHN</name>
<sequence>MARVRSVAMVSLVLALAACGKGDKDASLAALDAQLTDNATDPALKGALADPIVVDPQLVGQANRNAVRPADRPANGAVPVLTGDAGAAQAEAVKLAGGKLLAAPTASEGEAMASIVTLGAVAREEAGRRGSNGNCAKKLNYGMEWAQRLPEPFGLFPGAQLTEAAGAQADGCTLRAASFVTPAPRQGVMDYYYTLARRAGYDGEHKILGGDHVLGGTRGSDGSAYFILFTDAPGGKTGVDIIADNGR</sequence>
<feature type="chain" id="PRO_5031139422" description="Lipoprotein" evidence="1">
    <location>
        <begin position="21"/>
        <end position="247"/>
    </location>
</feature>
<feature type="signal peptide" evidence="1">
    <location>
        <begin position="1"/>
        <end position="20"/>
    </location>
</feature>
<evidence type="ECO:0000313" key="3">
    <source>
        <dbReference type="Proteomes" id="UP000519023"/>
    </source>
</evidence>
<evidence type="ECO:0008006" key="4">
    <source>
        <dbReference type="Google" id="ProtNLM"/>
    </source>
</evidence>
<comment type="caution">
    <text evidence="2">The sequence shown here is derived from an EMBL/GenBank/DDBJ whole genome shotgun (WGS) entry which is preliminary data.</text>
</comment>
<protein>
    <recommendedName>
        <fullName evidence="4">Lipoprotein</fullName>
    </recommendedName>
</protein>
<dbReference type="PROSITE" id="PS51257">
    <property type="entry name" value="PROKAR_LIPOPROTEIN"/>
    <property type="match status" value="1"/>
</dbReference>
<dbReference type="Proteomes" id="UP000519023">
    <property type="component" value="Unassembled WGS sequence"/>
</dbReference>
<gene>
    <name evidence="2" type="ORF">HHL08_16405</name>
</gene>
<proteinExistence type="predicted"/>
<evidence type="ECO:0000256" key="1">
    <source>
        <dbReference type="SAM" id="SignalP"/>
    </source>
</evidence>
<dbReference type="EMBL" id="JABBFV010000012">
    <property type="protein sequence ID" value="NML11711.1"/>
    <property type="molecule type" value="Genomic_DNA"/>
</dbReference>
<keyword evidence="1" id="KW-0732">Signal</keyword>
<dbReference type="AlphaFoldDB" id="A0A7X9ZUK8"/>
<keyword evidence="3" id="KW-1185">Reference proteome</keyword>